<dbReference type="OMA" id="MGECYYY"/>
<dbReference type="Pfam" id="PF13432">
    <property type="entry name" value="TPR_16"/>
    <property type="match status" value="1"/>
</dbReference>
<dbReference type="SMART" id="SM00028">
    <property type="entry name" value="TPR"/>
    <property type="match status" value="6"/>
</dbReference>
<dbReference type="GeneID" id="24132310"/>
<dbReference type="STRING" id="695850.A0A067C686"/>
<dbReference type="Proteomes" id="UP000030745">
    <property type="component" value="Unassembled WGS sequence"/>
</dbReference>
<dbReference type="Pfam" id="PF14559">
    <property type="entry name" value="TPR_19"/>
    <property type="match status" value="1"/>
</dbReference>
<dbReference type="KEGG" id="spar:SPRG_10188"/>
<dbReference type="EMBL" id="KK583240">
    <property type="protein sequence ID" value="KDO24655.1"/>
    <property type="molecule type" value="Genomic_DNA"/>
</dbReference>
<keyword evidence="4" id="KW-1185">Reference proteome</keyword>
<dbReference type="Gene3D" id="1.25.40.10">
    <property type="entry name" value="Tetratricopeptide repeat domain"/>
    <property type="match status" value="1"/>
</dbReference>
<evidence type="ECO:0008006" key="5">
    <source>
        <dbReference type="Google" id="ProtNLM"/>
    </source>
</evidence>
<dbReference type="Pfam" id="PF13174">
    <property type="entry name" value="TPR_6"/>
    <property type="match status" value="1"/>
</dbReference>
<dbReference type="InterPro" id="IPR011990">
    <property type="entry name" value="TPR-like_helical_dom_sf"/>
</dbReference>
<dbReference type="OrthoDB" id="308440at2759"/>
<proteinExistence type="predicted"/>
<evidence type="ECO:0000313" key="3">
    <source>
        <dbReference type="EMBL" id="KDO24655.1"/>
    </source>
</evidence>
<dbReference type="GO" id="GO:0005680">
    <property type="term" value="C:anaphase-promoting complex"/>
    <property type="evidence" value="ECO:0007669"/>
    <property type="project" value="TreeGrafter"/>
</dbReference>
<keyword evidence="1 2" id="KW-0802">TPR repeat</keyword>
<reference evidence="3 4" key="1">
    <citation type="journal article" date="2013" name="PLoS Genet.">
        <title>Distinctive expansion of potential virulence genes in the genome of the oomycete fish pathogen Saprolegnia parasitica.</title>
        <authorList>
            <person name="Jiang R.H."/>
            <person name="de Bruijn I."/>
            <person name="Haas B.J."/>
            <person name="Belmonte R."/>
            <person name="Lobach L."/>
            <person name="Christie J."/>
            <person name="van den Ackerveken G."/>
            <person name="Bottin A."/>
            <person name="Bulone V."/>
            <person name="Diaz-Moreno S.M."/>
            <person name="Dumas B."/>
            <person name="Fan L."/>
            <person name="Gaulin E."/>
            <person name="Govers F."/>
            <person name="Grenville-Briggs L.J."/>
            <person name="Horner N.R."/>
            <person name="Levin J.Z."/>
            <person name="Mammella M."/>
            <person name="Meijer H.J."/>
            <person name="Morris P."/>
            <person name="Nusbaum C."/>
            <person name="Oome S."/>
            <person name="Phillips A.J."/>
            <person name="van Rooyen D."/>
            <person name="Rzeszutek E."/>
            <person name="Saraiva M."/>
            <person name="Secombes C.J."/>
            <person name="Seidl M.F."/>
            <person name="Snel B."/>
            <person name="Stassen J.H."/>
            <person name="Sykes S."/>
            <person name="Tripathy S."/>
            <person name="van den Berg H."/>
            <person name="Vega-Arreguin J.C."/>
            <person name="Wawra S."/>
            <person name="Young S.K."/>
            <person name="Zeng Q."/>
            <person name="Dieguez-Uribeondo J."/>
            <person name="Russ C."/>
            <person name="Tyler B.M."/>
            <person name="van West P."/>
        </authorList>
    </citation>
    <scope>NUCLEOTIDE SEQUENCE [LARGE SCALE GENOMIC DNA]</scope>
    <source>
        <strain evidence="3 4">CBS 223.65</strain>
    </source>
</reference>
<dbReference type="SUPFAM" id="SSF48452">
    <property type="entry name" value="TPR-like"/>
    <property type="match status" value="2"/>
</dbReference>
<dbReference type="GO" id="GO:0045842">
    <property type="term" value="P:positive regulation of mitotic metaphase/anaphase transition"/>
    <property type="evidence" value="ECO:0007669"/>
    <property type="project" value="TreeGrafter"/>
</dbReference>
<dbReference type="AlphaFoldDB" id="A0A067C686"/>
<evidence type="ECO:0000256" key="2">
    <source>
        <dbReference type="PROSITE-ProRule" id="PRU00339"/>
    </source>
</evidence>
<evidence type="ECO:0000256" key="1">
    <source>
        <dbReference type="ARBA" id="ARBA00022803"/>
    </source>
</evidence>
<organism evidence="3 4">
    <name type="scientific">Saprolegnia parasitica (strain CBS 223.65)</name>
    <dbReference type="NCBI Taxonomy" id="695850"/>
    <lineage>
        <taxon>Eukaryota</taxon>
        <taxon>Sar</taxon>
        <taxon>Stramenopiles</taxon>
        <taxon>Oomycota</taxon>
        <taxon>Saprolegniomycetes</taxon>
        <taxon>Saprolegniales</taxon>
        <taxon>Saprolegniaceae</taxon>
        <taxon>Saprolegnia</taxon>
    </lineage>
</organism>
<accession>A0A067C686</accession>
<evidence type="ECO:0000313" key="4">
    <source>
        <dbReference type="Proteomes" id="UP000030745"/>
    </source>
</evidence>
<gene>
    <name evidence="3" type="ORF">SPRG_10188</name>
</gene>
<dbReference type="GO" id="GO:0051301">
    <property type="term" value="P:cell division"/>
    <property type="evidence" value="ECO:0007669"/>
    <property type="project" value="TreeGrafter"/>
</dbReference>
<dbReference type="PANTHER" id="PTHR12558">
    <property type="entry name" value="CELL DIVISION CYCLE 16,23,27"/>
    <property type="match status" value="1"/>
</dbReference>
<dbReference type="VEuPathDB" id="FungiDB:SPRG_10188"/>
<dbReference type="GO" id="GO:0016567">
    <property type="term" value="P:protein ubiquitination"/>
    <property type="evidence" value="ECO:0007669"/>
    <property type="project" value="TreeGrafter"/>
</dbReference>
<dbReference type="PANTHER" id="PTHR12558:SF36">
    <property type="entry name" value="ANAPHASE-PROMOTING COMPLEX SUBUNIT 7"/>
    <property type="match status" value="1"/>
</dbReference>
<feature type="repeat" description="TPR" evidence="2">
    <location>
        <begin position="107"/>
        <end position="140"/>
    </location>
</feature>
<name>A0A067C686_SAPPC</name>
<dbReference type="PROSITE" id="PS50005">
    <property type="entry name" value="TPR"/>
    <property type="match status" value="2"/>
</dbReference>
<feature type="repeat" description="TPR" evidence="2">
    <location>
        <begin position="452"/>
        <end position="485"/>
    </location>
</feature>
<dbReference type="InterPro" id="IPR019734">
    <property type="entry name" value="TPR_rpt"/>
</dbReference>
<protein>
    <recommendedName>
        <fullName evidence="5">Anaphase-promoting complex subunit 7</fullName>
    </recommendedName>
</protein>
<dbReference type="RefSeq" id="XP_012204723.1">
    <property type="nucleotide sequence ID" value="XM_012349333.1"/>
</dbReference>
<sequence>MRALLRDGEAQSVAALGSLLCSQAHGSQQQQRRLDEHPAIYALYADALVAKAEHKRALRYFGMYLSSPSAGEGTTVRLTMAKCHRELGDTEAALQTLESIPASARTLPVHMLLGKLLKSQGQFRRAEESFAAVLKLNPFALEASMALAEVAAQMEVERKPTSKGYYDRLPPGDTEWLETLPVAHNHVLGHRLHAGLEAIAALETQFGLNVYCTLQKAKLQADLEWHELARATFGRARQLDPTNVDDMDIYARLLRDAGSAPPLNHLVQDLFSISMNRPEPWLAAACYSELKTETTAALQLVDRAIVVDPSFARSYVARGRLLLAMDRPEHAVAAFTTGCRLERSLEAYEGLVEGYCDLCLKGDDKYLDAMHAARLALLLAPQTARALVLVGSVLSLRPDRRDEARRTFEKALAANPEALRAHLGLVDLFIQDDNLTAAVNTLEGLVAKTPRDVLFAKLGDVYVLRREYNVGLQHYHRALSLNSNLSSALVGLDRVEKLLRGEDPDAGLSTISALDDDMDEPELYTDSPSDFILVRISKVVNPFN</sequence>